<evidence type="ECO:0000256" key="2">
    <source>
        <dbReference type="ARBA" id="ARBA00012513"/>
    </source>
</evidence>
<name>A0ABQ9EUW4_TEGGR</name>
<keyword evidence="3" id="KW-0808">Transferase</keyword>
<comment type="cofactor">
    <cofactor evidence="1">
        <name>Mg(2+)</name>
        <dbReference type="ChEBI" id="CHEBI:18420"/>
    </cofactor>
</comment>
<organism evidence="14 15">
    <name type="scientific">Tegillarca granosa</name>
    <name type="common">Malaysian cockle</name>
    <name type="synonym">Anadara granosa</name>
    <dbReference type="NCBI Taxonomy" id="220873"/>
    <lineage>
        <taxon>Eukaryota</taxon>
        <taxon>Metazoa</taxon>
        <taxon>Spiralia</taxon>
        <taxon>Lophotrochozoa</taxon>
        <taxon>Mollusca</taxon>
        <taxon>Bivalvia</taxon>
        <taxon>Autobranchia</taxon>
        <taxon>Pteriomorphia</taxon>
        <taxon>Arcoida</taxon>
        <taxon>Arcoidea</taxon>
        <taxon>Arcidae</taxon>
        <taxon>Tegillarca</taxon>
    </lineage>
</organism>
<dbReference type="PROSITE" id="PS50088">
    <property type="entry name" value="ANK_REPEAT"/>
    <property type="match status" value="2"/>
</dbReference>
<evidence type="ECO:0000256" key="12">
    <source>
        <dbReference type="SAM" id="MobiDB-lite"/>
    </source>
</evidence>
<evidence type="ECO:0000256" key="8">
    <source>
        <dbReference type="ARBA" id="ARBA00023043"/>
    </source>
</evidence>
<dbReference type="Pfam" id="PF13637">
    <property type="entry name" value="Ank_4"/>
    <property type="match status" value="1"/>
</dbReference>
<comment type="catalytic activity">
    <reaction evidence="10">
        <text>L-seryl-[protein] + ATP = O-phospho-L-seryl-[protein] + ADP + H(+)</text>
        <dbReference type="Rhea" id="RHEA:17989"/>
        <dbReference type="Rhea" id="RHEA-COMP:9863"/>
        <dbReference type="Rhea" id="RHEA-COMP:11604"/>
        <dbReference type="ChEBI" id="CHEBI:15378"/>
        <dbReference type="ChEBI" id="CHEBI:29999"/>
        <dbReference type="ChEBI" id="CHEBI:30616"/>
        <dbReference type="ChEBI" id="CHEBI:83421"/>
        <dbReference type="ChEBI" id="CHEBI:456216"/>
        <dbReference type="EC" id="2.7.11.1"/>
    </reaction>
</comment>
<accession>A0ABQ9EUW4</accession>
<evidence type="ECO:0000259" key="13">
    <source>
        <dbReference type="PROSITE" id="PS51424"/>
    </source>
</evidence>
<keyword evidence="8 11" id="KW-0040">ANK repeat</keyword>
<protein>
    <recommendedName>
        <fullName evidence="2">non-specific serine/threonine protein kinase</fullName>
        <ecNumber evidence="2">2.7.11.1</ecNumber>
    </recommendedName>
</protein>
<gene>
    <name evidence="14" type="ORF">KUTeg_015461</name>
</gene>
<feature type="compositionally biased region" description="Polar residues" evidence="12">
    <location>
        <begin position="18"/>
        <end position="31"/>
    </location>
</feature>
<evidence type="ECO:0000256" key="10">
    <source>
        <dbReference type="ARBA" id="ARBA00048679"/>
    </source>
</evidence>
<feature type="repeat" description="ANK" evidence="11">
    <location>
        <begin position="213"/>
        <end position="245"/>
    </location>
</feature>
<dbReference type="PROSITE" id="PS51424">
    <property type="entry name" value="ROC"/>
    <property type="match status" value="1"/>
</dbReference>
<evidence type="ECO:0000256" key="9">
    <source>
        <dbReference type="ARBA" id="ARBA00047899"/>
    </source>
</evidence>
<evidence type="ECO:0000256" key="5">
    <source>
        <dbReference type="ARBA" id="ARBA00022741"/>
    </source>
</evidence>
<dbReference type="InterPro" id="IPR032171">
    <property type="entry name" value="COR-A"/>
</dbReference>
<dbReference type="InterPro" id="IPR036388">
    <property type="entry name" value="WH-like_DNA-bd_sf"/>
</dbReference>
<evidence type="ECO:0000256" key="11">
    <source>
        <dbReference type="PROSITE-ProRule" id="PRU00023"/>
    </source>
</evidence>
<keyword evidence="5" id="KW-0547">Nucleotide-binding</keyword>
<evidence type="ECO:0000256" key="7">
    <source>
        <dbReference type="ARBA" id="ARBA00022840"/>
    </source>
</evidence>
<dbReference type="PANTHER" id="PTHR24171">
    <property type="entry name" value="ANKYRIN REPEAT DOMAIN-CONTAINING PROTEIN 39-RELATED"/>
    <property type="match status" value="1"/>
</dbReference>
<evidence type="ECO:0000313" key="15">
    <source>
        <dbReference type="Proteomes" id="UP001217089"/>
    </source>
</evidence>
<dbReference type="Gene3D" id="1.10.10.10">
    <property type="entry name" value="Winged helix-like DNA-binding domain superfamily/Winged helix DNA-binding domain"/>
    <property type="match status" value="1"/>
</dbReference>
<dbReference type="InterPro" id="IPR027417">
    <property type="entry name" value="P-loop_NTPase"/>
</dbReference>
<dbReference type="InterPro" id="IPR036770">
    <property type="entry name" value="Ankyrin_rpt-contain_sf"/>
</dbReference>
<dbReference type="Pfam" id="PF16095">
    <property type="entry name" value="COR-A"/>
    <property type="match status" value="1"/>
</dbReference>
<dbReference type="Gene3D" id="1.25.40.20">
    <property type="entry name" value="Ankyrin repeat-containing domain"/>
    <property type="match status" value="3"/>
</dbReference>
<keyword evidence="7" id="KW-0067">ATP-binding</keyword>
<evidence type="ECO:0000313" key="14">
    <source>
        <dbReference type="EMBL" id="KAJ8307377.1"/>
    </source>
</evidence>
<keyword evidence="6" id="KW-0418">Kinase</keyword>
<evidence type="ECO:0000256" key="4">
    <source>
        <dbReference type="ARBA" id="ARBA00022737"/>
    </source>
</evidence>
<comment type="caution">
    <text evidence="14">The sequence shown here is derived from an EMBL/GenBank/DDBJ whole genome shotgun (WGS) entry which is preliminary data.</text>
</comment>
<sequence>MTVSVMKRSSESNDDSANEINSELPASQNKMQRTIRRINWELYHEAEHGNVDRVEELISLGAEVNNQDGYSKSSPLHIACKNAQTAVVKCLLGHNADVNLKDENEHTPLHVTVNNYIDKTVPVDINNREPRAREIVKLLIQNKADIHARDNLGRTPLHVCIRHPTLTEVLLNAGADCKLLDIKMRNPLHYVIDGQVAKVLCRAKTDLNLQDTNGRTPLHEASWYNRHEIVKVLLRAGSNIDIKDKLGNTSYQMANARASKEVVEMLRKWMDNKDLSDSEAEENDIGIPTEILQMDERSIEIYKKALRAGKEPDYTIRLMVVGPQGVGKTTLINRLLHLGLSLKEIESTNGIDIHVHRSAVNVDNGQWILNEEGKEDGDSKIKEHLLKVIDAIKSGSSKEIYGKISVWDFGGDFIFYTTHQTFLSSRGIYLVVLDISKTLFDAFKDRDCSVDISGLKNFRMGEYIVFWLNSIHTYASNNQVGVPPVILVATHLDKVQGDQEATMEDFFDKVRNLIKENGMSLNDHLIDDDFGVDNTKSSDDSILEELRQKIFEVAKDQKYWGKEKPASWITFEKILLEKQAIGIKILSFEEVMELTKELESGSINHEELDVFLKFEHAIGNLIYFSDLKEYVVLDPKWLINAFRRIITKEKFQNKMPPAIRFKWNELSKTAELRMELIDVLWKHIDRNYRKHLLGLMEKLDIIAKPLNYEEGKELNSHQELDYYFVPPMLKEEITDECLQSIETNAIITPNMYFVFHNHIISPSVYYRLIAACMKKWDIACQGKKRLLFCWCGIFSLDQSQTTRIMISMENYRIKVRVLFYHNQNDATILPYDVSKSVAVRKFVEETLKIIFGIYQQSVPYKLHLECTPNGGGLFSVDNLMEYPNINCTKHEEYCHPVSSRQLLKYWFHREVQSTQGLSIEVQSTQELFIKVQSTQGLFIKVQFRKENFGVQFIQRLLIKVQSTQGLLLENRSYKDY</sequence>
<dbReference type="SUPFAM" id="SSF52540">
    <property type="entry name" value="P-loop containing nucleoside triphosphate hydrolases"/>
    <property type="match status" value="1"/>
</dbReference>
<dbReference type="PANTHER" id="PTHR24171:SF9">
    <property type="entry name" value="ANKYRIN REPEAT DOMAIN-CONTAINING PROTEIN 39"/>
    <property type="match status" value="1"/>
</dbReference>
<dbReference type="PROSITE" id="PS50297">
    <property type="entry name" value="ANK_REP_REGION"/>
    <property type="match status" value="2"/>
</dbReference>
<evidence type="ECO:0000256" key="6">
    <source>
        <dbReference type="ARBA" id="ARBA00022777"/>
    </source>
</evidence>
<evidence type="ECO:0000256" key="3">
    <source>
        <dbReference type="ARBA" id="ARBA00022679"/>
    </source>
</evidence>
<dbReference type="InterPro" id="IPR002110">
    <property type="entry name" value="Ankyrin_rpt"/>
</dbReference>
<dbReference type="SUPFAM" id="SSF48403">
    <property type="entry name" value="Ankyrin repeat"/>
    <property type="match status" value="1"/>
</dbReference>
<feature type="repeat" description="ANK" evidence="11">
    <location>
        <begin position="71"/>
        <end position="103"/>
    </location>
</feature>
<reference evidence="14 15" key="1">
    <citation type="submission" date="2022-12" db="EMBL/GenBank/DDBJ databases">
        <title>Chromosome-level genome of Tegillarca granosa.</title>
        <authorList>
            <person name="Kim J."/>
        </authorList>
    </citation>
    <scope>NUCLEOTIDE SEQUENCE [LARGE SCALE GENOMIC DNA]</scope>
    <source>
        <strain evidence="14">Teg-2019</strain>
        <tissue evidence="14">Adductor muscle</tissue>
    </source>
</reference>
<dbReference type="SMART" id="SM00248">
    <property type="entry name" value="ANK"/>
    <property type="match status" value="6"/>
</dbReference>
<comment type="catalytic activity">
    <reaction evidence="9">
        <text>L-threonyl-[protein] + ATP = O-phospho-L-threonyl-[protein] + ADP + H(+)</text>
        <dbReference type="Rhea" id="RHEA:46608"/>
        <dbReference type="Rhea" id="RHEA-COMP:11060"/>
        <dbReference type="Rhea" id="RHEA-COMP:11605"/>
        <dbReference type="ChEBI" id="CHEBI:15378"/>
        <dbReference type="ChEBI" id="CHEBI:30013"/>
        <dbReference type="ChEBI" id="CHEBI:30616"/>
        <dbReference type="ChEBI" id="CHEBI:61977"/>
        <dbReference type="ChEBI" id="CHEBI:456216"/>
        <dbReference type="EC" id="2.7.11.1"/>
    </reaction>
</comment>
<evidence type="ECO:0000256" key="1">
    <source>
        <dbReference type="ARBA" id="ARBA00001946"/>
    </source>
</evidence>
<dbReference type="Gene3D" id="3.40.50.300">
    <property type="entry name" value="P-loop containing nucleotide triphosphate hydrolases"/>
    <property type="match status" value="1"/>
</dbReference>
<dbReference type="EMBL" id="JARBDR010000793">
    <property type="protein sequence ID" value="KAJ8307377.1"/>
    <property type="molecule type" value="Genomic_DNA"/>
</dbReference>
<feature type="region of interest" description="Disordered" evidence="12">
    <location>
        <begin position="1"/>
        <end position="31"/>
    </location>
</feature>
<dbReference type="EC" id="2.7.11.1" evidence="2"/>
<keyword evidence="4" id="KW-0677">Repeat</keyword>
<keyword evidence="15" id="KW-1185">Reference proteome</keyword>
<dbReference type="Proteomes" id="UP001217089">
    <property type="component" value="Unassembled WGS sequence"/>
</dbReference>
<feature type="domain" description="Roc" evidence="13">
    <location>
        <begin position="309"/>
        <end position="557"/>
    </location>
</feature>
<dbReference type="Pfam" id="PF12796">
    <property type="entry name" value="Ank_2"/>
    <property type="match status" value="2"/>
</dbReference>
<proteinExistence type="predicted"/>
<dbReference type="InterPro" id="IPR020859">
    <property type="entry name" value="ROC"/>
</dbReference>